<dbReference type="PIRSF" id="PIRSF006603">
    <property type="entry name" value="DinF"/>
    <property type="match status" value="1"/>
</dbReference>
<evidence type="ECO:0000256" key="11">
    <source>
        <dbReference type="ARBA" id="ARBA00023136"/>
    </source>
</evidence>
<keyword evidence="15" id="KW-1185">Reference proteome</keyword>
<dbReference type="InterPro" id="IPR002528">
    <property type="entry name" value="MATE_fam"/>
</dbReference>
<feature type="transmembrane region" description="Helical" evidence="13">
    <location>
        <begin position="390"/>
        <end position="411"/>
    </location>
</feature>
<keyword evidence="8 13" id="KW-0812">Transmembrane</keyword>
<evidence type="ECO:0000256" key="6">
    <source>
        <dbReference type="ARBA" id="ARBA00022449"/>
    </source>
</evidence>
<comment type="caution">
    <text evidence="14">The sequence shown here is derived from an EMBL/GenBank/DDBJ whole genome shotgun (WGS) entry which is preliminary data.</text>
</comment>
<evidence type="ECO:0000256" key="3">
    <source>
        <dbReference type="ARBA" id="ARBA00010199"/>
    </source>
</evidence>
<evidence type="ECO:0000256" key="4">
    <source>
        <dbReference type="ARBA" id="ARBA00020268"/>
    </source>
</evidence>
<dbReference type="CDD" id="cd13138">
    <property type="entry name" value="MATE_yoeA_like"/>
    <property type="match status" value="1"/>
</dbReference>
<sequence>MNTHEMDMTTGSLWKKIFVFSIPLMFSNLLQVFFNMADVAVIGRFVGAIALGAVGSTTIIVTLTTGILLGMASGVNAVTALFVGSRDSERVRETVHTAILICLAAGILLLLSGLFFTRPLLTLMNTKPELIDGAALYLTVYLCGSPALAIYNYGNAILSAIGDTKRPLTYLSIAGVINVILNLIFVLVFHLGVLGVALASIISQYISAFLVLKFLLQCKQDYGLRIREISFDRAIAGQILKISVPSAVQYSLFAVANLCIQTAVNSFDHVIVEGNSAASNADTLVYNMMAAFYTACTSFIAQNLGAGKKKRIWHSYLITTLYSFLVGLILGLCIFILQKPFLSLFTSDPDVMKYARVRISIMGLCYCVSAFMDNATAAARGLGKSIEPTLIVILGSVVFRVIWIYTVFAYFHTLQSLYLVYVSAWILTAICGNLFFIHHYRKLQTAP</sequence>
<evidence type="ECO:0000256" key="2">
    <source>
        <dbReference type="ARBA" id="ARBA00004651"/>
    </source>
</evidence>
<keyword evidence="7" id="KW-1003">Cell membrane</keyword>
<dbReference type="Pfam" id="PF01554">
    <property type="entry name" value="MatE"/>
    <property type="match status" value="2"/>
</dbReference>
<evidence type="ECO:0000313" key="14">
    <source>
        <dbReference type="EMBL" id="MCU6724322.1"/>
    </source>
</evidence>
<keyword evidence="11 13" id="KW-0472">Membrane</keyword>
<dbReference type="EMBL" id="JAOQKE010000002">
    <property type="protein sequence ID" value="MCU6724322.1"/>
    <property type="molecule type" value="Genomic_DNA"/>
</dbReference>
<dbReference type="InterPro" id="IPR048279">
    <property type="entry name" value="MdtK-like"/>
</dbReference>
<feature type="transmembrane region" description="Helical" evidence="13">
    <location>
        <begin position="316"/>
        <end position="337"/>
    </location>
</feature>
<comment type="function">
    <text evidence="1">Multidrug efflux pump.</text>
</comment>
<feature type="transmembrane region" description="Helical" evidence="13">
    <location>
        <begin position="170"/>
        <end position="191"/>
    </location>
</feature>
<accession>A0ABT2SIJ2</accession>
<keyword evidence="5" id="KW-0813">Transport</keyword>
<feature type="transmembrane region" description="Helical" evidence="13">
    <location>
        <begin position="357"/>
        <end position="378"/>
    </location>
</feature>
<comment type="subcellular location">
    <subcellularLocation>
        <location evidence="2">Cell membrane</location>
        <topology evidence="2">Multi-pass membrane protein</topology>
    </subcellularLocation>
</comment>
<evidence type="ECO:0000256" key="5">
    <source>
        <dbReference type="ARBA" id="ARBA00022448"/>
    </source>
</evidence>
<feature type="transmembrane region" description="Helical" evidence="13">
    <location>
        <begin position="284"/>
        <end position="304"/>
    </location>
</feature>
<feature type="transmembrane region" description="Helical" evidence="13">
    <location>
        <begin position="417"/>
        <end position="437"/>
    </location>
</feature>
<evidence type="ECO:0000256" key="12">
    <source>
        <dbReference type="ARBA" id="ARBA00031636"/>
    </source>
</evidence>
<dbReference type="Proteomes" id="UP001652338">
    <property type="component" value="Unassembled WGS sequence"/>
</dbReference>
<reference evidence="14 15" key="1">
    <citation type="journal article" date="2021" name="ISME Commun">
        <title>Automated analysis of genomic sequences facilitates high-throughput and comprehensive description of bacteria.</title>
        <authorList>
            <person name="Hitch T.C.A."/>
        </authorList>
    </citation>
    <scope>NUCLEOTIDE SEQUENCE [LARGE SCALE GENOMIC DNA]</scope>
    <source>
        <strain evidence="14 15">Sanger_29</strain>
    </source>
</reference>
<protein>
    <recommendedName>
        <fullName evidence="4">Probable multidrug resistance protein NorM</fullName>
    </recommendedName>
    <alternativeName>
        <fullName evidence="12">Multidrug-efflux transporter</fullName>
    </alternativeName>
</protein>
<name>A0ABT2SIJ2_9FIRM</name>
<comment type="similarity">
    <text evidence="3">Belongs to the multi antimicrobial extrusion (MATE) (TC 2.A.66.1) family.</text>
</comment>
<keyword evidence="10" id="KW-0406">Ion transport</keyword>
<feature type="transmembrane region" description="Helical" evidence="13">
    <location>
        <begin position="97"/>
        <end position="116"/>
    </location>
</feature>
<gene>
    <name evidence="14" type="ORF">OCV47_02935</name>
</gene>
<dbReference type="NCBIfam" id="TIGR00797">
    <property type="entry name" value="matE"/>
    <property type="match status" value="1"/>
</dbReference>
<feature type="transmembrane region" description="Helical" evidence="13">
    <location>
        <begin position="17"/>
        <end position="34"/>
    </location>
</feature>
<evidence type="ECO:0000256" key="1">
    <source>
        <dbReference type="ARBA" id="ARBA00003408"/>
    </source>
</evidence>
<evidence type="ECO:0000256" key="7">
    <source>
        <dbReference type="ARBA" id="ARBA00022475"/>
    </source>
</evidence>
<evidence type="ECO:0000256" key="13">
    <source>
        <dbReference type="SAM" id="Phobius"/>
    </source>
</evidence>
<dbReference type="RefSeq" id="WP_262653614.1">
    <property type="nucleotide sequence ID" value="NZ_JAOQKE010000002.1"/>
</dbReference>
<feature type="transmembrane region" description="Helical" evidence="13">
    <location>
        <begin position="197"/>
        <end position="218"/>
    </location>
</feature>
<keyword evidence="6" id="KW-0050">Antiport</keyword>
<evidence type="ECO:0000313" key="15">
    <source>
        <dbReference type="Proteomes" id="UP001652338"/>
    </source>
</evidence>
<evidence type="ECO:0000256" key="10">
    <source>
        <dbReference type="ARBA" id="ARBA00023065"/>
    </source>
</evidence>
<dbReference type="InterPro" id="IPR050222">
    <property type="entry name" value="MATE_MdtK"/>
</dbReference>
<dbReference type="PANTHER" id="PTHR43298:SF2">
    <property type="entry name" value="FMN_FAD EXPORTER YEEO-RELATED"/>
    <property type="match status" value="1"/>
</dbReference>
<organism evidence="14 15">
    <name type="scientific">Muricoprocola aceti</name>
    <dbReference type="NCBI Taxonomy" id="2981772"/>
    <lineage>
        <taxon>Bacteria</taxon>
        <taxon>Bacillati</taxon>
        <taxon>Bacillota</taxon>
        <taxon>Clostridia</taxon>
        <taxon>Lachnospirales</taxon>
        <taxon>Lachnospiraceae</taxon>
        <taxon>Muricoprocola</taxon>
    </lineage>
</organism>
<keyword evidence="9 13" id="KW-1133">Transmembrane helix</keyword>
<feature type="transmembrane region" description="Helical" evidence="13">
    <location>
        <begin position="136"/>
        <end position="158"/>
    </location>
</feature>
<evidence type="ECO:0000256" key="9">
    <source>
        <dbReference type="ARBA" id="ARBA00022989"/>
    </source>
</evidence>
<feature type="transmembrane region" description="Helical" evidence="13">
    <location>
        <begin position="41"/>
        <end position="61"/>
    </location>
</feature>
<evidence type="ECO:0000256" key="8">
    <source>
        <dbReference type="ARBA" id="ARBA00022692"/>
    </source>
</evidence>
<dbReference type="PANTHER" id="PTHR43298">
    <property type="entry name" value="MULTIDRUG RESISTANCE PROTEIN NORM-RELATED"/>
    <property type="match status" value="1"/>
</dbReference>
<proteinExistence type="inferred from homology"/>